<dbReference type="EMBL" id="RCDA01000001">
    <property type="protein sequence ID" value="RLK51081.1"/>
    <property type="molecule type" value="Genomic_DNA"/>
</dbReference>
<protein>
    <submittedName>
        <fullName evidence="1">DUF2971 family protein</fullName>
    </submittedName>
</protein>
<dbReference type="Proteomes" id="UP000275461">
    <property type="component" value="Unassembled WGS sequence"/>
</dbReference>
<dbReference type="InterPro" id="IPR021352">
    <property type="entry name" value="DUF2971"/>
</dbReference>
<proteinExistence type="predicted"/>
<reference evidence="1 2" key="1">
    <citation type="submission" date="2018-10" db="EMBL/GenBank/DDBJ databases">
        <title>Genomic Encyclopedia of Type Strains, Phase IV (KMG-IV): sequencing the most valuable type-strain genomes for metagenomic binning, comparative biology and taxonomic classification.</title>
        <authorList>
            <person name="Goeker M."/>
        </authorList>
    </citation>
    <scope>NUCLEOTIDE SEQUENCE [LARGE SCALE GENOMIC DNA]</scope>
    <source>
        <strain evidence="1 2">DSM 12769</strain>
    </source>
</reference>
<dbReference type="AlphaFoldDB" id="A0A498CFL3"/>
<dbReference type="Pfam" id="PF11185">
    <property type="entry name" value="DUF2971"/>
    <property type="match status" value="1"/>
</dbReference>
<dbReference type="OrthoDB" id="8550178at2"/>
<evidence type="ECO:0000313" key="1">
    <source>
        <dbReference type="EMBL" id="RLK51081.1"/>
    </source>
</evidence>
<comment type="caution">
    <text evidence="1">The sequence shown here is derived from an EMBL/GenBank/DDBJ whole genome shotgun (WGS) entry which is preliminary data.</text>
</comment>
<evidence type="ECO:0000313" key="2">
    <source>
        <dbReference type="Proteomes" id="UP000275461"/>
    </source>
</evidence>
<organism evidence="1 2">
    <name type="scientific">Alkalispirillum mobile</name>
    <dbReference type="NCBI Taxonomy" id="85925"/>
    <lineage>
        <taxon>Bacteria</taxon>
        <taxon>Pseudomonadati</taxon>
        <taxon>Pseudomonadota</taxon>
        <taxon>Gammaproteobacteria</taxon>
        <taxon>Chromatiales</taxon>
        <taxon>Ectothiorhodospiraceae</taxon>
        <taxon>Alkalispirillum</taxon>
    </lineage>
</organism>
<gene>
    <name evidence="1" type="ORF">DFR31_0997</name>
</gene>
<sequence length="305" mass="34328">MRNLFLPHKACVEFCEAAGDVLPLSADPAFLYHYTTTESVFSILQSSELWLSHARFSLDVSELDYGLDVVEGVINRRVAALQESNQSEILKTLQVYAREKLETYDPFIICFSETPDVLSLWRMFSLEKGVCLGFEVQGLLATNSDVINCFFKNSGALGKVSYDPGEQIAIAEGLVDTIIGSLGRAVKYVDEKHPDEALDVYAVHLLAAAMLFKHPSFQDEREWRLFQFAHFETESDHQALRFRTKEAAIVPAIAVAQEKQPLPLEEIFCAQSALYPDHRRALELLKVKTGHAKAAVHMYDSKLRI</sequence>
<keyword evidence="2" id="KW-1185">Reference proteome</keyword>
<accession>A0A498CFL3</accession>
<name>A0A498CFL3_9GAMM</name>